<feature type="domain" description="ILEI/PANDER" evidence="1">
    <location>
        <begin position="130"/>
        <end position="226"/>
    </location>
</feature>
<proteinExistence type="predicted"/>
<evidence type="ECO:0000313" key="3">
    <source>
        <dbReference type="Proteomes" id="UP000838412"/>
    </source>
</evidence>
<protein>
    <submittedName>
        <fullName evidence="2">Hypp1741 protein</fullName>
    </submittedName>
</protein>
<name>A0A8J9ZK85_BRALA</name>
<reference evidence="2" key="1">
    <citation type="submission" date="2022-01" db="EMBL/GenBank/DDBJ databases">
        <authorList>
            <person name="Braso-Vives M."/>
        </authorList>
    </citation>
    <scope>NUCLEOTIDE SEQUENCE</scope>
</reference>
<evidence type="ECO:0000313" key="2">
    <source>
        <dbReference type="EMBL" id="CAH1256869.1"/>
    </source>
</evidence>
<sequence length="248" mass="27297">MGRSDSPYVTEDGYIYPRMWTDQSQPSPDHIEPTCGNLSLRVLHSRAVCYKYDIRRETLEVATAPAADPLILCPLVWKSPTLTMVRVTLESGGAQDPLPPGKVNWKGENGPGGFCSIKVNKVEQAVMSIGFNIVVLKTPDQDRPEQSSSFDTCRDPEACNALVDFIRHIQPDRYVLMTACGSITDCLSEPLCDELRKLGSGYFATSMDQLSGAHRNESWVMAARKGHELIKECFKAAGAGPCVETLDI</sequence>
<dbReference type="AlphaFoldDB" id="A0A8J9ZK85"/>
<keyword evidence="3" id="KW-1185">Reference proteome</keyword>
<dbReference type="Proteomes" id="UP000838412">
    <property type="component" value="Chromosome 3"/>
</dbReference>
<accession>A0A8J9ZK85</accession>
<organism evidence="2 3">
    <name type="scientific">Branchiostoma lanceolatum</name>
    <name type="common">Common lancelet</name>
    <name type="synonym">Amphioxus lanceolatum</name>
    <dbReference type="NCBI Taxonomy" id="7740"/>
    <lineage>
        <taxon>Eukaryota</taxon>
        <taxon>Metazoa</taxon>
        <taxon>Chordata</taxon>
        <taxon>Cephalochordata</taxon>
        <taxon>Leptocardii</taxon>
        <taxon>Amphioxiformes</taxon>
        <taxon>Branchiostomatidae</taxon>
        <taxon>Branchiostoma</taxon>
    </lineage>
</organism>
<dbReference type="InterPro" id="IPR039477">
    <property type="entry name" value="ILEI/PANDER_dom"/>
</dbReference>
<dbReference type="EMBL" id="OV696688">
    <property type="protein sequence ID" value="CAH1256869.1"/>
    <property type="molecule type" value="Genomic_DNA"/>
</dbReference>
<dbReference type="OrthoDB" id="9970153at2759"/>
<dbReference type="Pfam" id="PF15711">
    <property type="entry name" value="ILEI"/>
    <property type="match status" value="1"/>
</dbReference>
<evidence type="ECO:0000259" key="1">
    <source>
        <dbReference type="Pfam" id="PF15711"/>
    </source>
</evidence>
<gene>
    <name evidence="2" type="primary">Hypp1741</name>
    <name evidence="2" type="ORF">BLAG_LOCUS14979</name>
</gene>